<dbReference type="AlphaFoldDB" id="A0A4U2YLH1"/>
<evidence type="ECO:0000313" key="1">
    <source>
        <dbReference type="EMBL" id="TKI61435.1"/>
    </source>
</evidence>
<organism evidence="1 2">
    <name type="scientific">Nocardioides jishulii</name>
    <dbReference type="NCBI Taxonomy" id="2575440"/>
    <lineage>
        <taxon>Bacteria</taxon>
        <taxon>Bacillati</taxon>
        <taxon>Actinomycetota</taxon>
        <taxon>Actinomycetes</taxon>
        <taxon>Propionibacteriales</taxon>
        <taxon>Nocardioidaceae</taxon>
        <taxon>Nocardioides</taxon>
    </lineage>
</organism>
<keyword evidence="2" id="KW-1185">Reference proteome</keyword>
<accession>A0A4U2YLH1</accession>
<sequence length="125" mass="13792">MEAVSTVAIGIDLDLMPSNEGGRQTPLLGGYAAKDRFTYRPNWGLPGWSDGDQTAGPVLGFSRTNVLPGEHVRAILLPLFIDHAPEWLDIVNWTKADHTQSFHPNETGHAHYAWAFNSLAVEKLK</sequence>
<comment type="caution">
    <text evidence="1">The sequence shown here is derived from an EMBL/GenBank/DDBJ whole genome shotgun (WGS) entry which is preliminary data.</text>
</comment>
<gene>
    <name evidence="1" type="ORF">FC770_11595</name>
</gene>
<proteinExistence type="predicted"/>
<protein>
    <submittedName>
        <fullName evidence="1">Uncharacterized protein</fullName>
    </submittedName>
</protein>
<dbReference type="EMBL" id="SZPY01000003">
    <property type="protein sequence ID" value="TKI61435.1"/>
    <property type="molecule type" value="Genomic_DNA"/>
</dbReference>
<dbReference type="OrthoDB" id="3837865at2"/>
<reference evidence="1 2" key="1">
    <citation type="submission" date="2019-04" db="EMBL/GenBank/DDBJ databases">
        <authorList>
            <person name="Dong K."/>
        </authorList>
    </citation>
    <scope>NUCLEOTIDE SEQUENCE [LARGE SCALE GENOMIC DNA]</scope>
    <source>
        <strain evidence="2">dk3543</strain>
    </source>
</reference>
<dbReference type="RefSeq" id="WP_137066321.1">
    <property type="nucleotide sequence ID" value="NZ_CP040748.1"/>
</dbReference>
<name>A0A4U2YLH1_9ACTN</name>
<dbReference type="Proteomes" id="UP000307808">
    <property type="component" value="Unassembled WGS sequence"/>
</dbReference>
<evidence type="ECO:0000313" key="2">
    <source>
        <dbReference type="Proteomes" id="UP000307808"/>
    </source>
</evidence>